<proteinExistence type="predicted"/>
<name>A0AAN7MQF6_MYCAM</name>
<comment type="caution">
    <text evidence="1">The sequence shown here is derived from an EMBL/GenBank/DDBJ whole genome shotgun (WGS) entry which is preliminary data.</text>
</comment>
<protein>
    <submittedName>
        <fullName evidence="1">Uncharacterized protein</fullName>
    </submittedName>
</protein>
<organism evidence="1 2">
    <name type="scientific">Mycteria americana</name>
    <name type="common">Wood stork</name>
    <dbReference type="NCBI Taxonomy" id="33587"/>
    <lineage>
        <taxon>Eukaryota</taxon>
        <taxon>Metazoa</taxon>
        <taxon>Chordata</taxon>
        <taxon>Craniata</taxon>
        <taxon>Vertebrata</taxon>
        <taxon>Euteleostomi</taxon>
        <taxon>Archelosauria</taxon>
        <taxon>Archosauria</taxon>
        <taxon>Dinosauria</taxon>
        <taxon>Saurischia</taxon>
        <taxon>Theropoda</taxon>
        <taxon>Coelurosauria</taxon>
        <taxon>Aves</taxon>
        <taxon>Neognathae</taxon>
        <taxon>Neoaves</taxon>
        <taxon>Aequornithes</taxon>
        <taxon>Ciconiiformes</taxon>
        <taxon>Ciconiidae</taxon>
        <taxon>Mycteria</taxon>
    </lineage>
</organism>
<evidence type="ECO:0000313" key="2">
    <source>
        <dbReference type="Proteomes" id="UP001333110"/>
    </source>
</evidence>
<sequence>MGPLLQIVQVPLDGILFFWCVNCTTQLGVICKLAEGALDLTVYVIDENIEQHWSQYGPLRDTTLGGTLLPQSPSCGPSTREVWEERLPVKTEAKKLLSTSAFSSSVVTSLPVVFISGEALLVILCIPCQVQLQLRLGLPDPIPTQPGSIPILFPAYLSLLPLPFDQQVLTHPCILLPSFPDFLHLGIESSCSPSLKICQFCSAPLSLRAVSQGVLLTNSLNSWKFAFLKFRPRLPPVLTSLISSLALVTNRSSIASPRVGLSITWVKKLSSMHSRSLLDCLQLATLLFQKMSGWLKSPSRTRACERDASCSWSIPLKGLWSKDKSTLDKVHLEASVAVDEVHAAADNRNALKLENTSSDEDIHITRLRSIFLQCTLNGVIRDILNIMDVFGVSKWNLLNMGSPKSKIRYRGDIQSGASSGPGGECIHGDDVCGVVVAAADGKLPAIIAFGRKSGVDCPSGLRGDGTCVIARPRLALRLPFPCHVGRGCPAALYFERHLLAQCQPFPQRGHKRIPQSINELHIRFLKPLSYSSKRLCWLSKFGQPQHSLES</sequence>
<gene>
    <name evidence="1" type="ORF">QYF61_015736</name>
</gene>
<reference evidence="1 2" key="1">
    <citation type="journal article" date="2023" name="J. Hered.">
        <title>Chromosome-level genome of the wood stork (Mycteria americana) provides insight into avian chromosome evolution.</title>
        <authorList>
            <person name="Flamio R. Jr."/>
            <person name="Ramstad K.M."/>
        </authorList>
    </citation>
    <scope>NUCLEOTIDE SEQUENCE [LARGE SCALE GENOMIC DNA]</scope>
    <source>
        <strain evidence="1">JAX WOST 10</strain>
    </source>
</reference>
<accession>A0AAN7MQF6</accession>
<dbReference type="EMBL" id="JAUNZN010000018">
    <property type="protein sequence ID" value="KAK4811032.1"/>
    <property type="molecule type" value="Genomic_DNA"/>
</dbReference>
<evidence type="ECO:0000313" key="1">
    <source>
        <dbReference type="EMBL" id="KAK4811032.1"/>
    </source>
</evidence>
<dbReference type="Proteomes" id="UP001333110">
    <property type="component" value="Unassembled WGS sequence"/>
</dbReference>
<keyword evidence="2" id="KW-1185">Reference proteome</keyword>
<dbReference type="AlphaFoldDB" id="A0AAN7MQF6"/>